<feature type="compositionally biased region" description="Basic and acidic residues" evidence="1">
    <location>
        <begin position="79"/>
        <end position="90"/>
    </location>
</feature>
<organism evidence="2 3">
    <name type="scientific">Halorutilus salinus</name>
    <dbReference type="NCBI Taxonomy" id="2487751"/>
    <lineage>
        <taxon>Archaea</taxon>
        <taxon>Methanobacteriati</taxon>
        <taxon>Methanobacteriota</taxon>
        <taxon>Stenosarchaea group</taxon>
        <taxon>Halobacteria</taxon>
        <taxon>Halorutilales</taxon>
        <taxon>Halorutilaceae</taxon>
        <taxon>Halorutilus</taxon>
    </lineage>
</organism>
<feature type="region of interest" description="Disordered" evidence="1">
    <location>
        <begin position="485"/>
        <end position="514"/>
    </location>
</feature>
<proteinExistence type="predicted"/>
<feature type="region of interest" description="Disordered" evidence="1">
    <location>
        <begin position="49"/>
        <end position="102"/>
    </location>
</feature>
<evidence type="ECO:0000313" key="3">
    <source>
        <dbReference type="Proteomes" id="UP001149411"/>
    </source>
</evidence>
<sequence>MSRAATEVDWTKLWRKLGRPREPQNPERMLNAARALFEDVSDDAVDRAADRGVLERTNDGVRFVDVPDEEDATDEDAEKDGVEADSDGSHPRCSASEDDENDNIAEHYARLTPVLEALGESDGAHTLGVHDHHGWYNKSPENDTALIDEGYDRRGRPFDLVQDADEFLSRIDRHYYSVLNYQSPEVLRDAEPCRSTEDGTEWRDKSPLPNYEDVEALTLFVDVDLKDEYKERPLPPEKRATFEDVIRGFVDAFGALVGQDNVYVLDSVGGAYVFGAPRVTAPIGDAFDGEERGWIFEEFAKRVREWIGERADEVIQEAEADGLCKADLLVNVNRQYKAPLSLHKSIDGVVHPLDTEDVSYDFVPHDAVGDTLIDETVEWCDEFTAPAQSDEHTENLVSTLFEDYDGAAWRDRLEAFASKRREEEREREERKKRAVERRDEREAGGVDFENAEVTPHVQDVMDAVDDIDVADVIRRYASDAWDTSNRTHETTFSLRGGSQSPVSLAPLTLPETGS</sequence>
<gene>
    <name evidence="2" type="ORF">EGH25_11075</name>
</gene>
<dbReference type="EMBL" id="RKLV01000013">
    <property type="protein sequence ID" value="MCX2819892.1"/>
    <property type="molecule type" value="Genomic_DNA"/>
</dbReference>
<evidence type="ECO:0000313" key="2">
    <source>
        <dbReference type="EMBL" id="MCX2819892.1"/>
    </source>
</evidence>
<feature type="compositionally biased region" description="Basic and acidic residues" evidence="1">
    <location>
        <begin position="49"/>
        <end position="59"/>
    </location>
</feature>
<evidence type="ECO:0000256" key="1">
    <source>
        <dbReference type="SAM" id="MobiDB-lite"/>
    </source>
</evidence>
<dbReference type="RefSeq" id="WP_266088558.1">
    <property type="nucleotide sequence ID" value="NZ_RKLV01000013.1"/>
</dbReference>
<comment type="caution">
    <text evidence="2">The sequence shown here is derived from an EMBL/GenBank/DDBJ whole genome shotgun (WGS) entry which is preliminary data.</text>
</comment>
<feature type="compositionally biased region" description="Polar residues" evidence="1">
    <location>
        <begin position="490"/>
        <end position="502"/>
    </location>
</feature>
<dbReference type="AlphaFoldDB" id="A0A9Q4GHH5"/>
<name>A0A9Q4GHH5_9EURY</name>
<reference evidence="2" key="1">
    <citation type="submission" date="2022-09" db="EMBL/GenBank/DDBJ databases">
        <title>Haloadaptaus new haloarchaeum isolated from saline soil.</title>
        <authorList>
            <person name="Duran-Viseras A."/>
            <person name="Sanchez-Porro C."/>
            <person name="Ventosa A."/>
        </authorList>
    </citation>
    <scope>NUCLEOTIDE SEQUENCE</scope>
    <source>
        <strain evidence="2">F3-133</strain>
    </source>
</reference>
<feature type="region of interest" description="Disordered" evidence="1">
    <location>
        <begin position="419"/>
        <end position="452"/>
    </location>
</feature>
<keyword evidence="3" id="KW-1185">Reference proteome</keyword>
<accession>A0A9Q4GHH5</accession>
<feature type="compositionally biased region" description="Acidic residues" evidence="1">
    <location>
        <begin position="66"/>
        <end position="78"/>
    </location>
</feature>
<protein>
    <submittedName>
        <fullName evidence="2">Uncharacterized protein</fullName>
    </submittedName>
</protein>
<dbReference type="Proteomes" id="UP001149411">
    <property type="component" value="Unassembled WGS sequence"/>
</dbReference>
<feature type="compositionally biased region" description="Basic and acidic residues" evidence="1">
    <location>
        <begin position="419"/>
        <end position="444"/>
    </location>
</feature>